<keyword evidence="1" id="KW-0472">Membrane</keyword>
<accession>A0A394DFY4</accession>
<sequence>MKTCKITMLLFSVYILATLVSGHSGLAESVVEDVAAIPPTPMESAGLHHGASAVFSAMVVVVAWFI</sequence>
<reference evidence="3 4" key="1">
    <citation type="journal article" date="2017" name="Plant Biotechnol. J.">
        <title>A comprehensive draft genome sequence for lupin (Lupinus angustifolius), an emerging health food: insights into plant-microbe interactions and legume evolution.</title>
        <authorList>
            <person name="Hane J.K."/>
            <person name="Ming Y."/>
            <person name="Kamphuis L.G."/>
            <person name="Nelson M.N."/>
            <person name="Garg G."/>
            <person name="Atkins C.A."/>
            <person name="Bayer P.E."/>
            <person name="Bravo A."/>
            <person name="Bringans S."/>
            <person name="Cannon S."/>
            <person name="Edwards D."/>
            <person name="Foley R."/>
            <person name="Gao L.L."/>
            <person name="Harrison M.J."/>
            <person name="Huang W."/>
            <person name="Hurgobin B."/>
            <person name="Li S."/>
            <person name="Liu C.W."/>
            <person name="McGrath A."/>
            <person name="Morahan G."/>
            <person name="Murray J."/>
            <person name="Weller J."/>
            <person name="Jian J."/>
            <person name="Singh K.B."/>
        </authorList>
    </citation>
    <scope>NUCLEOTIDE SEQUENCE [LARGE SCALE GENOMIC DNA]</scope>
    <source>
        <strain evidence="4">cv. Tanjil</strain>
        <tissue evidence="3">Whole plant</tissue>
    </source>
</reference>
<evidence type="ECO:0000256" key="2">
    <source>
        <dbReference type="SAM" id="SignalP"/>
    </source>
</evidence>
<comment type="caution">
    <text evidence="3">The sequence shown here is derived from an EMBL/GenBank/DDBJ whole genome shotgun (WGS) entry which is preliminary data.</text>
</comment>
<organism evidence="3 4">
    <name type="scientific">Lupinus angustifolius</name>
    <name type="common">Narrow-leaved blue lupine</name>
    <dbReference type="NCBI Taxonomy" id="3871"/>
    <lineage>
        <taxon>Eukaryota</taxon>
        <taxon>Viridiplantae</taxon>
        <taxon>Streptophyta</taxon>
        <taxon>Embryophyta</taxon>
        <taxon>Tracheophyta</taxon>
        <taxon>Spermatophyta</taxon>
        <taxon>Magnoliopsida</taxon>
        <taxon>eudicotyledons</taxon>
        <taxon>Gunneridae</taxon>
        <taxon>Pentapetalae</taxon>
        <taxon>rosids</taxon>
        <taxon>fabids</taxon>
        <taxon>Fabales</taxon>
        <taxon>Fabaceae</taxon>
        <taxon>Papilionoideae</taxon>
        <taxon>50 kb inversion clade</taxon>
        <taxon>genistoids sensu lato</taxon>
        <taxon>core genistoids</taxon>
        <taxon>Genisteae</taxon>
        <taxon>Lupinus</taxon>
    </lineage>
</organism>
<evidence type="ECO:0000313" key="4">
    <source>
        <dbReference type="Proteomes" id="UP000188354"/>
    </source>
</evidence>
<evidence type="ECO:0000313" key="3">
    <source>
        <dbReference type="EMBL" id="OIW21753.1"/>
    </source>
</evidence>
<proteinExistence type="predicted"/>
<dbReference type="AlphaFoldDB" id="A0A394DFY4"/>
<feature type="signal peptide" evidence="2">
    <location>
        <begin position="1"/>
        <end position="22"/>
    </location>
</feature>
<evidence type="ECO:0000256" key="1">
    <source>
        <dbReference type="SAM" id="Phobius"/>
    </source>
</evidence>
<protein>
    <recommendedName>
        <fullName evidence="5">Transmembrane protein</fullName>
    </recommendedName>
</protein>
<feature type="transmembrane region" description="Helical" evidence="1">
    <location>
        <begin position="45"/>
        <end position="65"/>
    </location>
</feature>
<dbReference type="Proteomes" id="UP000188354">
    <property type="component" value="Unassembled WGS sequence"/>
</dbReference>
<keyword evidence="1" id="KW-1133">Transmembrane helix</keyword>
<keyword evidence="2" id="KW-0732">Signal</keyword>
<keyword evidence="4" id="KW-1185">Reference proteome</keyword>
<evidence type="ECO:0008006" key="5">
    <source>
        <dbReference type="Google" id="ProtNLM"/>
    </source>
</evidence>
<keyword evidence="1" id="KW-0812">Transmembrane</keyword>
<name>A0A394DFY4_LUPAN</name>
<dbReference type="Gramene" id="OIW21753">
    <property type="protein sequence ID" value="OIW21753"/>
    <property type="gene ID" value="TanjilG_09175"/>
</dbReference>
<dbReference type="EMBL" id="MLAU01032710">
    <property type="protein sequence ID" value="OIW21753.1"/>
    <property type="molecule type" value="Genomic_DNA"/>
</dbReference>
<gene>
    <name evidence="3" type="ORF">TanjilG_09175</name>
</gene>
<feature type="chain" id="PRO_5017255791" description="Transmembrane protein" evidence="2">
    <location>
        <begin position="23"/>
        <end position="66"/>
    </location>
</feature>